<dbReference type="InterPro" id="IPR001753">
    <property type="entry name" value="Enoyl-CoA_hydra/iso"/>
</dbReference>
<dbReference type="Pfam" id="PF00378">
    <property type="entry name" value="ECH_1"/>
    <property type="match status" value="1"/>
</dbReference>
<dbReference type="SUPFAM" id="SSF52096">
    <property type="entry name" value="ClpP/crotonase"/>
    <property type="match status" value="1"/>
</dbReference>
<sequence>MTEYTTIEYERDGAAAHVRLDRPDAMNALNETLLGEFEDALDRAAADEEVRVVVVAGYGKAFSAGYDIGADEPERSVDDRIRDQRTHLEAIFSARLPVIAAVDGPALAGGCNLALACDLTFATERSEFGYPDMHFGEPPPKFVLPFVTDSLKHARELLYTGKTVDADEAHRMGLVNRVVPDGELGAAVDEEVDHIRKTPSAAVALVKDMVNDVQETQGYRRYGRLDEALGTLTMESETATRFREIRDEKGLQAALEWVHGTDKP</sequence>
<evidence type="ECO:0000256" key="1">
    <source>
        <dbReference type="ARBA" id="ARBA00005254"/>
    </source>
</evidence>
<dbReference type="GO" id="GO:0006635">
    <property type="term" value="P:fatty acid beta-oxidation"/>
    <property type="evidence" value="ECO:0007669"/>
    <property type="project" value="TreeGrafter"/>
</dbReference>
<dbReference type="Gene3D" id="3.90.226.10">
    <property type="entry name" value="2-enoyl-CoA Hydratase, Chain A, domain 1"/>
    <property type="match status" value="1"/>
</dbReference>
<keyword evidence="4" id="KW-1185">Reference proteome</keyword>
<dbReference type="InterPro" id="IPR029045">
    <property type="entry name" value="ClpP/crotonase-like_dom_sf"/>
</dbReference>
<dbReference type="AlphaFoldDB" id="A0A1G7JV15"/>
<protein>
    <submittedName>
        <fullName evidence="3">Enoyl-CoA hydratase</fullName>
    </submittedName>
</protein>
<dbReference type="CDD" id="cd06558">
    <property type="entry name" value="crotonase-like"/>
    <property type="match status" value="1"/>
</dbReference>
<dbReference type="RefSeq" id="WP_217630120.1">
    <property type="nucleotide sequence ID" value="NZ_FNBK01000005.1"/>
</dbReference>
<name>A0A1G7JV15_9EURY</name>
<evidence type="ECO:0000313" key="4">
    <source>
        <dbReference type="Proteomes" id="UP000199076"/>
    </source>
</evidence>
<dbReference type="GO" id="GO:0003824">
    <property type="term" value="F:catalytic activity"/>
    <property type="evidence" value="ECO:0007669"/>
    <property type="project" value="InterPro"/>
</dbReference>
<dbReference type="PANTHER" id="PTHR11941:SF54">
    <property type="entry name" value="ENOYL-COA HYDRATASE, MITOCHONDRIAL"/>
    <property type="match status" value="1"/>
</dbReference>
<reference evidence="4" key="1">
    <citation type="submission" date="2016-10" db="EMBL/GenBank/DDBJ databases">
        <authorList>
            <person name="Varghese N."/>
            <person name="Submissions S."/>
        </authorList>
    </citation>
    <scope>NUCLEOTIDE SEQUENCE [LARGE SCALE GENOMIC DNA]</scope>
    <source>
        <strain evidence="4">IBRC-M 10760</strain>
    </source>
</reference>
<dbReference type="OrthoDB" id="27846at2157"/>
<dbReference type="InterPro" id="IPR018376">
    <property type="entry name" value="Enoyl-CoA_hyd/isom_CS"/>
</dbReference>
<gene>
    <name evidence="3" type="ORF">SAMN05216218_10569</name>
</gene>
<dbReference type="Proteomes" id="UP000199076">
    <property type="component" value="Unassembled WGS sequence"/>
</dbReference>
<dbReference type="PANTHER" id="PTHR11941">
    <property type="entry name" value="ENOYL-COA HYDRATASE-RELATED"/>
    <property type="match status" value="1"/>
</dbReference>
<accession>A0A1G7JV15</accession>
<dbReference type="STRING" id="660518.SAMN05216218_10569"/>
<organism evidence="3 4">
    <name type="scientific">Halorientalis regularis</name>
    <dbReference type="NCBI Taxonomy" id="660518"/>
    <lineage>
        <taxon>Archaea</taxon>
        <taxon>Methanobacteriati</taxon>
        <taxon>Methanobacteriota</taxon>
        <taxon>Stenosarchaea group</taxon>
        <taxon>Halobacteria</taxon>
        <taxon>Halobacteriales</taxon>
        <taxon>Haloarculaceae</taxon>
        <taxon>Halorientalis</taxon>
    </lineage>
</organism>
<dbReference type="EMBL" id="FNBK01000005">
    <property type="protein sequence ID" value="SDF28711.1"/>
    <property type="molecule type" value="Genomic_DNA"/>
</dbReference>
<comment type="similarity">
    <text evidence="1 2">Belongs to the enoyl-CoA hydratase/isomerase family.</text>
</comment>
<evidence type="ECO:0000256" key="2">
    <source>
        <dbReference type="RuleBase" id="RU003707"/>
    </source>
</evidence>
<evidence type="ECO:0000313" key="3">
    <source>
        <dbReference type="EMBL" id="SDF28711.1"/>
    </source>
</evidence>
<proteinExistence type="inferred from homology"/>
<dbReference type="PROSITE" id="PS00166">
    <property type="entry name" value="ENOYL_COA_HYDRATASE"/>
    <property type="match status" value="1"/>
</dbReference>